<dbReference type="PANTHER" id="PTHR31297:SF43">
    <property type="entry name" value="GLUCAN 1,3-BETA-GLUCOSIDASE 3"/>
    <property type="match status" value="1"/>
</dbReference>
<name>A0A8H8R340_9HELO</name>
<dbReference type="SUPFAM" id="SSF51445">
    <property type="entry name" value="(Trans)glycosidases"/>
    <property type="match status" value="1"/>
</dbReference>
<evidence type="ECO:0000259" key="7">
    <source>
        <dbReference type="Pfam" id="PF00150"/>
    </source>
</evidence>
<gene>
    <name evidence="8" type="primary">exg3</name>
    <name evidence="8" type="ORF">LHYA1_G003240</name>
</gene>
<feature type="compositionally biased region" description="Basic and acidic residues" evidence="6">
    <location>
        <begin position="437"/>
        <end position="456"/>
    </location>
</feature>
<sequence length="536" mass="58244">TFYKMKKFLNKAKDSYKEFQDHTSSGVGSGGGGPASQQPVAQQPNQPVDLGPPASIDVLRYRYHHGTNLGSIFVLEKWLHGSMFPASSKGGSELDAATASLSELGLDAARSKFEQHWANAVSDSDFAWLVNEAKCTSIRLPIGYFTLGPEYCKGTPFEKVSGVYANAWAAVRTLVARARSHGIGVLIDLHALPGGANGDAHSGSGTGKAEFWGSRGNVALVKKVLGAIAGEVRGGMDGVVGIQVVNEAVWGAKHMYEFYEQALETIGSVDARIPVYISDAWDLEKALKWCNGRKRGGCPVVVDTHKYYTFSDKDRAQAPQEIIARIGGELKQLDGKVGNLCDRGEVQVVVGEWSCVLDGKTWSRVSPQEKGNLVTQFGRAQSAVWQQRAGGSYFWTYKMDWMDGGEWGFAEQTKKGNIPPPAYLCLPAHEVRNRLQSASERRKELGDGAKRGHEGYWDGQSPGQKFEHWRYGEGWELGYSDAMKFFAFRGDEGGEGGDRIGCLEIWIRRRLGESGQIGGGVCVGVGAGVSGWGEGF</sequence>
<dbReference type="InterPro" id="IPR050386">
    <property type="entry name" value="Glycosyl_hydrolase_5"/>
</dbReference>
<dbReference type="GO" id="GO:0071555">
    <property type="term" value="P:cell wall organization"/>
    <property type="evidence" value="ECO:0007669"/>
    <property type="project" value="UniProtKB-KW"/>
</dbReference>
<dbReference type="Proteomes" id="UP000431533">
    <property type="component" value="Unassembled WGS sequence"/>
</dbReference>
<organism evidence="8 9">
    <name type="scientific">Lachnellula hyalina</name>
    <dbReference type="NCBI Taxonomy" id="1316788"/>
    <lineage>
        <taxon>Eukaryota</taxon>
        <taxon>Fungi</taxon>
        <taxon>Dikarya</taxon>
        <taxon>Ascomycota</taxon>
        <taxon>Pezizomycotina</taxon>
        <taxon>Leotiomycetes</taxon>
        <taxon>Helotiales</taxon>
        <taxon>Lachnaceae</taxon>
        <taxon>Lachnellula</taxon>
    </lineage>
</organism>
<dbReference type="GO" id="GO:0005737">
    <property type="term" value="C:cytoplasm"/>
    <property type="evidence" value="ECO:0007669"/>
    <property type="project" value="UniProtKB-ARBA"/>
</dbReference>
<dbReference type="AlphaFoldDB" id="A0A8H8R340"/>
<proteinExistence type="inferred from homology"/>
<feature type="domain" description="Glycoside hydrolase family 5" evidence="7">
    <location>
        <begin position="112"/>
        <end position="355"/>
    </location>
</feature>
<dbReference type="EMBL" id="QGMH01000048">
    <property type="protein sequence ID" value="TVY27488.1"/>
    <property type="molecule type" value="Genomic_DNA"/>
</dbReference>
<evidence type="ECO:0000256" key="2">
    <source>
        <dbReference type="ARBA" id="ARBA00022801"/>
    </source>
</evidence>
<reference evidence="8 9" key="1">
    <citation type="submission" date="2018-05" db="EMBL/GenBank/DDBJ databases">
        <title>Genome sequencing and assembly of the regulated plant pathogen Lachnellula willkommii and related sister species for the development of diagnostic species identification markers.</title>
        <authorList>
            <person name="Giroux E."/>
            <person name="Bilodeau G."/>
        </authorList>
    </citation>
    <scope>NUCLEOTIDE SEQUENCE [LARGE SCALE GENOMIC DNA]</scope>
    <source>
        <strain evidence="8 9">CBS 185.66</strain>
    </source>
</reference>
<evidence type="ECO:0000256" key="3">
    <source>
        <dbReference type="ARBA" id="ARBA00023295"/>
    </source>
</evidence>
<protein>
    <submittedName>
        <fullName evidence="8">Glucan 1,3-beta-glucosidase</fullName>
    </submittedName>
</protein>
<dbReference type="GO" id="GO:0005576">
    <property type="term" value="C:extracellular region"/>
    <property type="evidence" value="ECO:0007669"/>
    <property type="project" value="TreeGrafter"/>
</dbReference>
<keyword evidence="3 5" id="KW-0326">Glycosidase</keyword>
<dbReference type="GO" id="GO:0009986">
    <property type="term" value="C:cell surface"/>
    <property type="evidence" value="ECO:0007669"/>
    <property type="project" value="TreeGrafter"/>
</dbReference>
<keyword evidence="4" id="KW-0961">Cell wall biogenesis/degradation</keyword>
<comment type="caution">
    <text evidence="8">The sequence shown here is derived from an EMBL/GenBank/DDBJ whole genome shotgun (WGS) entry which is preliminary data.</text>
</comment>
<dbReference type="GeneID" id="41983438"/>
<dbReference type="Pfam" id="PF00150">
    <property type="entry name" value="Cellulase"/>
    <property type="match status" value="1"/>
</dbReference>
<keyword evidence="9" id="KW-1185">Reference proteome</keyword>
<evidence type="ECO:0000256" key="6">
    <source>
        <dbReference type="SAM" id="MobiDB-lite"/>
    </source>
</evidence>
<keyword evidence="2 5" id="KW-0378">Hydrolase</keyword>
<dbReference type="RefSeq" id="XP_031006276.1">
    <property type="nucleotide sequence ID" value="XM_031148214.1"/>
</dbReference>
<dbReference type="GO" id="GO:0009251">
    <property type="term" value="P:glucan catabolic process"/>
    <property type="evidence" value="ECO:0007669"/>
    <property type="project" value="TreeGrafter"/>
</dbReference>
<dbReference type="PANTHER" id="PTHR31297">
    <property type="entry name" value="GLUCAN ENDO-1,6-BETA-GLUCOSIDASE B"/>
    <property type="match status" value="1"/>
</dbReference>
<feature type="compositionally biased region" description="Low complexity" evidence="6">
    <location>
        <begin position="35"/>
        <end position="48"/>
    </location>
</feature>
<evidence type="ECO:0000313" key="8">
    <source>
        <dbReference type="EMBL" id="TVY27488.1"/>
    </source>
</evidence>
<feature type="non-terminal residue" evidence="8">
    <location>
        <position position="1"/>
    </location>
</feature>
<dbReference type="InterPro" id="IPR001547">
    <property type="entry name" value="Glyco_hydro_5"/>
</dbReference>
<accession>A0A8H8R340</accession>
<feature type="region of interest" description="Disordered" evidence="6">
    <location>
        <begin position="19"/>
        <end position="51"/>
    </location>
</feature>
<evidence type="ECO:0000313" key="9">
    <source>
        <dbReference type="Proteomes" id="UP000431533"/>
    </source>
</evidence>
<evidence type="ECO:0000256" key="5">
    <source>
        <dbReference type="RuleBase" id="RU361153"/>
    </source>
</evidence>
<dbReference type="Gene3D" id="3.20.20.80">
    <property type="entry name" value="Glycosidases"/>
    <property type="match status" value="1"/>
</dbReference>
<evidence type="ECO:0000256" key="4">
    <source>
        <dbReference type="ARBA" id="ARBA00023316"/>
    </source>
</evidence>
<dbReference type="FunFam" id="3.20.20.80:FF:000100">
    <property type="entry name" value="Glycoside hydrolase superfamily"/>
    <property type="match status" value="1"/>
</dbReference>
<dbReference type="OrthoDB" id="1887033at2759"/>
<feature type="region of interest" description="Disordered" evidence="6">
    <location>
        <begin position="437"/>
        <end position="461"/>
    </location>
</feature>
<evidence type="ECO:0000256" key="1">
    <source>
        <dbReference type="ARBA" id="ARBA00005641"/>
    </source>
</evidence>
<comment type="similarity">
    <text evidence="1 5">Belongs to the glycosyl hydrolase 5 (cellulase A) family.</text>
</comment>
<dbReference type="GO" id="GO:0046557">
    <property type="term" value="F:glucan endo-1,6-beta-glucosidase activity"/>
    <property type="evidence" value="ECO:0007669"/>
    <property type="project" value="TreeGrafter"/>
</dbReference>
<dbReference type="InterPro" id="IPR017853">
    <property type="entry name" value="GH"/>
</dbReference>